<dbReference type="OrthoDB" id="4190732at2"/>
<dbReference type="Gene3D" id="3.40.50.720">
    <property type="entry name" value="NAD(P)-binding Rossmann-like Domain"/>
    <property type="match status" value="1"/>
</dbReference>
<reference evidence="2 3" key="1">
    <citation type="submission" date="2019-04" db="EMBL/GenBank/DDBJ databases">
        <title>Phreatobacter aquaticus sp. nov.</title>
        <authorList>
            <person name="Choi A."/>
        </authorList>
    </citation>
    <scope>NUCLEOTIDE SEQUENCE [LARGE SCALE GENOMIC DNA]</scope>
    <source>
        <strain evidence="2 3">KCTC 52518</strain>
    </source>
</reference>
<dbReference type="Pfam" id="PF00107">
    <property type="entry name" value="ADH_zinc_N"/>
    <property type="match status" value="1"/>
</dbReference>
<dbReference type="Gene3D" id="3.90.180.10">
    <property type="entry name" value="Medium-chain alcohol dehydrogenases, catalytic domain"/>
    <property type="match status" value="1"/>
</dbReference>
<dbReference type="PANTHER" id="PTHR43677:SF4">
    <property type="entry name" value="QUINONE OXIDOREDUCTASE-LIKE PROTEIN 2"/>
    <property type="match status" value="1"/>
</dbReference>
<dbReference type="CDD" id="cd08241">
    <property type="entry name" value="QOR1"/>
    <property type="match status" value="1"/>
</dbReference>
<dbReference type="SMART" id="SM00829">
    <property type="entry name" value="PKS_ER"/>
    <property type="match status" value="1"/>
</dbReference>
<protein>
    <submittedName>
        <fullName evidence="2">NADPH:quinone oxidoreductase family protein</fullName>
    </submittedName>
</protein>
<evidence type="ECO:0000313" key="3">
    <source>
        <dbReference type="Proteomes" id="UP000298781"/>
    </source>
</evidence>
<sequence>MKAVLCKTFGPPESLVIEELPDPSAGAGEVVVAVTAVGLNFFDNLIIKNMYQVKPPMPFSPGSEFAGRILSLGDGVTGFKIGDRVAGNLSHGAARTQIVAKATALAPIPDALTDEQAAGLVITYGTTIHALKDRAQLKPGETLAVLGAAGGVGLAAIELGKAMGARVIACASTDDKLAFCKAHGADEGINYATEDLKERLRALTDGKGPDVIYDPVGDKYAEPALRAIAWEGRFLVIGFAGGEIPKIPLNLTLLKSCDIRGVFWGAFAQRNPKANSENLAQVARWTAEKKLSLHVHATYPLERIADALNEIATRKAKGKVILKP</sequence>
<accession>A0A4D7B9D4</accession>
<keyword evidence="3" id="KW-1185">Reference proteome</keyword>
<dbReference type="SUPFAM" id="SSF51735">
    <property type="entry name" value="NAD(P)-binding Rossmann-fold domains"/>
    <property type="match status" value="1"/>
</dbReference>
<dbReference type="PANTHER" id="PTHR43677">
    <property type="entry name" value="SHORT-CHAIN DEHYDROGENASE/REDUCTASE"/>
    <property type="match status" value="1"/>
</dbReference>
<dbReference type="AlphaFoldDB" id="A0A4D7B9D4"/>
<organism evidence="2 3">
    <name type="scientific">Phreatobacter stygius</name>
    <dbReference type="NCBI Taxonomy" id="1940610"/>
    <lineage>
        <taxon>Bacteria</taxon>
        <taxon>Pseudomonadati</taxon>
        <taxon>Pseudomonadota</taxon>
        <taxon>Alphaproteobacteria</taxon>
        <taxon>Hyphomicrobiales</taxon>
        <taxon>Phreatobacteraceae</taxon>
        <taxon>Phreatobacter</taxon>
    </lineage>
</organism>
<dbReference type="RefSeq" id="WP_136960178.1">
    <property type="nucleotide sequence ID" value="NZ_CP039690.1"/>
</dbReference>
<evidence type="ECO:0000313" key="2">
    <source>
        <dbReference type="EMBL" id="QCI64727.1"/>
    </source>
</evidence>
<dbReference type="KEGG" id="pstg:E8M01_11145"/>
<dbReference type="Pfam" id="PF08240">
    <property type="entry name" value="ADH_N"/>
    <property type="match status" value="1"/>
</dbReference>
<dbReference type="SUPFAM" id="SSF50129">
    <property type="entry name" value="GroES-like"/>
    <property type="match status" value="1"/>
</dbReference>
<name>A0A4D7B9D4_9HYPH</name>
<dbReference type="InterPro" id="IPR036291">
    <property type="entry name" value="NAD(P)-bd_dom_sf"/>
</dbReference>
<dbReference type="InterPro" id="IPR013154">
    <property type="entry name" value="ADH-like_N"/>
</dbReference>
<gene>
    <name evidence="2" type="ORF">E8M01_11145</name>
</gene>
<dbReference type="InterPro" id="IPR013149">
    <property type="entry name" value="ADH-like_C"/>
</dbReference>
<evidence type="ECO:0000259" key="1">
    <source>
        <dbReference type="SMART" id="SM00829"/>
    </source>
</evidence>
<dbReference type="GO" id="GO:0016491">
    <property type="term" value="F:oxidoreductase activity"/>
    <property type="evidence" value="ECO:0007669"/>
    <property type="project" value="InterPro"/>
</dbReference>
<dbReference type="Proteomes" id="UP000298781">
    <property type="component" value="Chromosome"/>
</dbReference>
<proteinExistence type="predicted"/>
<feature type="domain" description="Enoyl reductase (ER)" evidence="1">
    <location>
        <begin position="10"/>
        <end position="322"/>
    </location>
</feature>
<dbReference type="InterPro" id="IPR011032">
    <property type="entry name" value="GroES-like_sf"/>
</dbReference>
<dbReference type="InterPro" id="IPR020843">
    <property type="entry name" value="ER"/>
</dbReference>
<dbReference type="EMBL" id="CP039690">
    <property type="protein sequence ID" value="QCI64727.1"/>
    <property type="molecule type" value="Genomic_DNA"/>
</dbReference>
<dbReference type="InterPro" id="IPR051397">
    <property type="entry name" value="Zn-ADH-like_protein"/>
</dbReference>